<dbReference type="AlphaFoldDB" id="A0A840QDZ5"/>
<sequence length="76" mass="8507">MAKAEVGYERDIRPLFREEDISSMSIAFDLASYDDVRANADAILAQLSDGTMPCDGPWPEEHVELFRSWVDADCPA</sequence>
<comment type="caution">
    <text evidence="1">The sequence shown here is derived from an EMBL/GenBank/DDBJ whole genome shotgun (WGS) entry which is preliminary data.</text>
</comment>
<evidence type="ECO:0000313" key="1">
    <source>
        <dbReference type="EMBL" id="MBB5159014.1"/>
    </source>
</evidence>
<dbReference type="RefSeq" id="WP_184731166.1">
    <property type="nucleotide sequence ID" value="NZ_JACHIW010000002.1"/>
</dbReference>
<keyword evidence="2" id="KW-1185">Reference proteome</keyword>
<evidence type="ECO:0000313" key="2">
    <source>
        <dbReference type="Proteomes" id="UP000584374"/>
    </source>
</evidence>
<organism evidence="1 2">
    <name type="scientific">Saccharopolyspora phatthalungensis</name>
    <dbReference type="NCBI Taxonomy" id="664693"/>
    <lineage>
        <taxon>Bacteria</taxon>
        <taxon>Bacillati</taxon>
        <taxon>Actinomycetota</taxon>
        <taxon>Actinomycetes</taxon>
        <taxon>Pseudonocardiales</taxon>
        <taxon>Pseudonocardiaceae</taxon>
        <taxon>Saccharopolyspora</taxon>
    </lineage>
</organism>
<proteinExistence type="predicted"/>
<dbReference type="Proteomes" id="UP000584374">
    <property type="component" value="Unassembled WGS sequence"/>
</dbReference>
<gene>
    <name evidence="1" type="ORF">BJ970_006613</name>
</gene>
<name>A0A840QDZ5_9PSEU</name>
<accession>A0A840QDZ5</accession>
<reference evidence="1 2" key="1">
    <citation type="submission" date="2020-08" db="EMBL/GenBank/DDBJ databases">
        <title>Sequencing the genomes of 1000 actinobacteria strains.</title>
        <authorList>
            <person name="Klenk H.-P."/>
        </authorList>
    </citation>
    <scope>NUCLEOTIDE SEQUENCE [LARGE SCALE GENOMIC DNA]</scope>
    <source>
        <strain evidence="1 2">DSM 45584</strain>
    </source>
</reference>
<dbReference type="EMBL" id="JACHIW010000002">
    <property type="protein sequence ID" value="MBB5159014.1"/>
    <property type="molecule type" value="Genomic_DNA"/>
</dbReference>
<protein>
    <submittedName>
        <fullName evidence="1">Uncharacterized protein</fullName>
    </submittedName>
</protein>